<organism evidence="2 3">
    <name type="scientific">Streblomastix strix</name>
    <dbReference type="NCBI Taxonomy" id="222440"/>
    <lineage>
        <taxon>Eukaryota</taxon>
        <taxon>Metamonada</taxon>
        <taxon>Preaxostyla</taxon>
        <taxon>Oxymonadida</taxon>
        <taxon>Streblomastigidae</taxon>
        <taxon>Streblomastix</taxon>
    </lineage>
</organism>
<evidence type="ECO:0000313" key="2">
    <source>
        <dbReference type="EMBL" id="KAA6368834.1"/>
    </source>
</evidence>
<proteinExistence type="predicted"/>
<dbReference type="EMBL" id="SNRW01016950">
    <property type="protein sequence ID" value="KAA6368834.1"/>
    <property type="molecule type" value="Genomic_DNA"/>
</dbReference>
<feature type="non-terminal residue" evidence="2">
    <location>
        <position position="1"/>
    </location>
</feature>
<comment type="caution">
    <text evidence="2">The sequence shown here is derived from an EMBL/GenBank/DDBJ whole genome shotgun (WGS) entry which is preliminary data.</text>
</comment>
<feature type="region of interest" description="Disordered" evidence="1">
    <location>
        <begin position="1"/>
        <end position="32"/>
    </location>
</feature>
<gene>
    <name evidence="2" type="ORF">EZS28_035639</name>
</gene>
<dbReference type="AlphaFoldDB" id="A0A5J4UF32"/>
<feature type="compositionally biased region" description="Basic and acidic residues" evidence="1">
    <location>
        <begin position="1"/>
        <end position="10"/>
    </location>
</feature>
<accession>A0A5J4UF32</accession>
<reference evidence="2 3" key="1">
    <citation type="submission" date="2019-03" db="EMBL/GenBank/DDBJ databases">
        <title>Single cell metagenomics reveals metabolic interactions within the superorganism composed of flagellate Streblomastix strix and complex community of Bacteroidetes bacteria on its surface.</title>
        <authorList>
            <person name="Treitli S.C."/>
            <person name="Kolisko M."/>
            <person name="Husnik F."/>
            <person name="Keeling P."/>
            <person name="Hampl V."/>
        </authorList>
    </citation>
    <scope>NUCLEOTIDE SEQUENCE [LARGE SCALE GENOMIC DNA]</scope>
    <source>
        <strain evidence="2">ST1C</strain>
    </source>
</reference>
<evidence type="ECO:0000313" key="3">
    <source>
        <dbReference type="Proteomes" id="UP000324800"/>
    </source>
</evidence>
<sequence length="32" mass="3840">PNEDDKKEEQPQLDDNVEVKVEIKEEEKKDEI</sequence>
<dbReference type="Proteomes" id="UP000324800">
    <property type="component" value="Unassembled WGS sequence"/>
</dbReference>
<feature type="compositionally biased region" description="Basic and acidic residues" evidence="1">
    <location>
        <begin position="17"/>
        <end position="32"/>
    </location>
</feature>
<protein>
    <submittedName>
        <fullName evidence="2">Uncharacterized protein</fullName>
    </submittedName>
</protein>
<evidence type="ECO:0000256" key="1">
    <source>
        <dbReference type="SAM" id="MobiDB-lite"/>
    </source>
</evidence>
<name>A0A5J4UF32_9EUKA</name>